<dbReference type="Proteomes" id="UP001152561">
    <property type="component" value="Unassembled WGS sequence"/>
</dbReference>
<dbReference type="AlphaFoldDB" id="A0A9Q1RN17"/>
<dbReference type="GO" id="GO:0009507">
    <property type="term" value="C:chloroplast"/>
    <property type="evidence" value="ECO:0007669"/>
    <property type="project" value="TreeGrafter"/>
</dbReference>
<dbReference type="PANTHER" id="PTHR36343">
    <property type="entry name" value="EXPRESSED PROTEIN"/>
    <property type="match status" value="1"/>
</dbReference>
<evidence type="ECO:0000313" key="3">
    <source>
        <dbReference type="Proteomes" id="UP001152561"/>
    </source>
</evidence>
<reference evidence="3" key="1">
    <citation type="journal article" date="2023" name="Proc. Natl. Acad. Sci. U.S.A.">
        <title>Genomic and structural basis for evolution of tropane alkaloid biosynthesis.</title>
        <authorList>
            <person name="Wanga Y.-J."/>
            <person name="Taina T."/>
            <person name="Yua J.-Y."/>
            <person name="Lia J."/>
            <person name="Xua B."/>
            <person name="Chenc J."/>
            <person name="D'Auriad J.C."/>
            <person name="Huanga J.-P."/>
            <person name="Huanga S.-X."/>
        </authorList>
    </citation>
    <scope>NUCLEOTIDE SEQUENCE [LARGE SCALE GENOMIC DNA]</scope>
    <source>
        <strain evidence="3">cv. KIB-2019</strain>
    </source>
</reference>
<dbReference type="PANTHER" id="PTHR36343:SF1">
    <property type="entry name" value="EXPRESSED PROTEIN"/>
    <property type="match status" value="1"/>
</dbReference>
<sequence length="115" mass="12771">MAVSSALSMNFAVVSSRELFSPSPQPLISSSMKKRGNHFRVYAKLGGGEGDAKKDKKKFITKEQEPEQYWQSAGERAGENPMMTPLPYIIIFGMSTPFMILAIAFANGWIKVPIR</sequence>
<dbReference type="OrthoDB" id="7333885at2759"/>
<keyword evidence="3" id="KW-1185">Reference proteome</keyword>
<evidence type="ECO:0000313" key="2">
    <source>
        <dbReference type="EMBL" id="KAJ8564607.1"/>
    </source>
</evidence>
<organism evidence="2 3">
    <name type="scientific">Anisodus acutangulus</name>
    <dbReference type="NCBI Taxonomy" id="402998"/>
    <lineage>
        <taxon>Eukaryota</taxon>
        <taxon>Viridiplantae</taxon>
        <taxon>Streptophyta</taxon>
        <taxon>Embryophyta</taxon>
        <taxon>Tracheophyta</taxon>
        <taxon>Spermatophyta</taxon>
        <taxon>Magnoliopsida</taxon>
        <taxon>eudicotyledons</taxon>
        <taxon>Gunneridae</taxon>
        <taxon>Pentapetalae</taxon>
        <taxon>asterids</taxon>
        <taxon>lamiids</taxon>
        <taxon>Solanales</taxon>
        <taxon>Solanaceae</taxon>
        <taxon>Solanoideae</taxon>
        <taxon>Hyoscyameae</taxon>
        <taxon>Anisodus</taxon>
    </lineage>
</organism>
<proteinExistence type="predicted"/>
<comment type="caution">
    <text evidence="2">The sequence shown here is derived from an EMBL/GenBank/DDBJ whole genome shotgun (WGS) entry which is preliminary data.</text>
</comment>
<gene>
    <name evidence="2" type="ORF">K7X08_001067</name>
</gene>
<keyword evidence="1" id="KW-0812">Transmembrane</keyword>
<dbReference type="EMBL" id="JAJAGQ010000004">
    <property type="protein sequence ID" value="KAJ8564607.1"/>
    <property type="molecule type" value="Genomic_DNA"/>
</dbReference>
<keyword evidence="1" id="KW-1133">Transmembrane helix</keyword>
<evidence type="ECO:0000256" key="1">
    <source>
        <dbReference type="SAM" id="Phobius"/>
    </source>
</evidence>
<protein>
    <recommendedName>
        <fullName evidence="4">Transmembrane protein</fullName>
    </recommendedName>
</protein>
<name>A0A9Q1RN17_9SOLA</name>
<accession>A0A9Q1RN17</accession>
<feature type="transmembrane region" description="Helical" evidence="1">
    <location>
        <begin position="88"/>
        <end position="110"/>
    </location>
</feature>
<keyword evidence="1" id="KW-0472">Membrane</keyword>
<evidence type="ECO:0008006" key="4">
    <source>
        <dbReference type="Google" id="ProtNLM"/>
    </source>
</evidence>